<accession>G3GWR9</accession>
<evidence type="ECO:0000313" key="2">
    <source>
        <dbReference type="Proteomes" id="UP000001075"/>
    </source>
</evidence>
<reference evidence="2" key="1">
    <citation type="journal article" date="2011" name="Nat. Biotechnol.">
        <title>The genomic sequence of the Chinese hamster ovary (CHO)-K1 cell line.</title>
        <authorList>
            <person name="Xu X."/>
            <person name="Nagarajan H."/>
            <person name="Lewis N.E."/>
            <person name="Pan S."/>
            <person name="Cai Z."/>
            <person name="Liu X."/>
            <person name="Chen W."/>
            <person name="Xie M."/>
            <person name="Wang W."/>
            <person name="Hammond S."/>
            <person name="Andersen M.R."/>
            <person name="Neff N."/>
            <person name="Passarelli B."/>
            <person name="Koh W."/>
            <person name="Fan H.C."/>
            <person name="Wang J."/>
            <person name="Gui Y."/>
            <person name="Lee K.H."/>
            <person name="Betenbaugh M.J."/>
            <person name="Quake S.R."/>
            <person name="Famili I."/>
            <person name="Palsson B.O."/>
            <person name="Wang J."/>
        </authorList>
    </citation>
    <scope>NUCLEOTIDE SEQUENCE [LARGE SCALE GENOMIC DNA]</scope>
    <source>
        <strain evidence="2">CHO K1 cell line</strain>
    </source>
</reference>
<dbReference type="InParanoid" id="G3GWR9"/>
<proteinExistence type="predicted"/>
<name>G3GWR9_CRIGR</name>
<gene>
    <name evidence="1" type="ORF">I79_002200</name>
</gene>
<organism evidence="1 2">
    <name type="scientific">Cricetulus griseus</name>
    <name type="common">Chinese hamster</name>
    <name type="synonym">Cricetulus barabensis griseus</name>
    <dbReference type="NCBI Taxonomy" id="10029"/>
    <lineage>
        <taxon>Eukaryota</taxon>
        <taxon>Metazoa</taxon>
        <taxon>Chordata</taxon>
        <taxon>Craniata</taxon>
        <taxon>Vertebrata</taxon>
        <taxon>Euteleostomi</taxon>
        <taxon>Mammalia</taxon>
        <taxon>Eutheria</taxon>
        <taxon>Euarchontoglires</taxon>
        <taxon>Glires</taxon>
        <taxon>Rodentia</taxon>
        <taxon>Myomorpha</taxon>
        <taxon>Muroidea</taxon>
        <taxon>Cricetidae</taxon>
        <taxon>Cricetinae</taxon>
        <taxon>Cricetulus</taxon>
    </lineage>
</organism>
<protein>
    <submittedName>
        <fullName evidence="1">Uncharacterized protein</fullName>
    </submittedName>
</protein>
<dbReference type="Proteomes" id="UP000001075">
    <property type="component" value="Unassembled WGS sequence"/>
</dbReference>
<evidence type="ECO:0000313" key="1">
    <source>
        <dbReference type="EMBL" id="EGV93211.1"/>
    </source>
</evidence>
<sequence length="63" mass="6866">MNENCYSYKALCFAVTVPQVLKAVLQSRYMVNGLDGTLGLCQVRGAACRRQAALGLSMMYSCP</sequence>
<dbReference type="AlphaFoldDB" id="G3GWR9"/>
<dbReference type="EMBL" id="JH000054">
    <property type="protein sequence ID" value="EGV93211.1"/>
    <property type="molecule type" value="Genomic_DNA"/>
</dbReference>